<evidence type="ECO:0000313" key="3">
    <source>
        <dbReference type="Proteomes" id="UP001515943"/>
    </source>
</evidence>
<organism evidence="2 3">
    <name type="scientific">Lentzea indica</name>
    <dbReference type="NCBI Taxonomy" id="2604800"/>
    <lineage>
        <taxon>Bacteria</taxon>
        <taxon>Bacillati</taxon>
        <taxon>Actinomycetota</taxon>
        <taxon>Actinomycetes</taxon>
        <taxon>Pseudonocardiales</taxon>
        <taxon>Pseudonocardiaceae</taxon>
        <taxon>Lentzea</taxon>
    </lineage>
</organism>
<keyword evidence="3" id="KW-1185">Reference proteome</keyword>
<evidence type="ECO:0008006" key="4">
    <source>
        <dbReference type="Google" id="ProtNLM"/>
    </source>
</evidence>
<accession>A0ABX1FD96</accession>
<dbReference type="Proteomes" id="UP001515943">
    <property type="component" value="Unassembled WGS sequence"/>
</dbReference>
<name>A0ABX1FD96_9PSEU</name>
<feature type="region of interest" description="Disordered" evidence="1">
    <location>
        <begin position="96"/>
        <end position="163"/>
    </location>
</feature>
<evidence type="ECO:0000313" key="2">
    <source>
        <dbReference type="EMBL" id="NKE56750.1"/>
    </source>
</evidence>
<sequence length="163" mass="17867">MDLKPVADELYGLPPKEFTAARNAAAKQTEDKDLAKAIADLRKPTVGAWAVNRLIRDAPAGLEEALSLSTAELTMRELGRKRKELMETLVYRTLELTGPRGRRRHPGAQHADGRDVRPRSRRAGASRAPDEGAGVLRVRFRAAGARAGEQRRRGRAGPQTARA</sequence>
<feature type="non-terminal residue" evidence="2">
    <location>
        <position position="163"/>
    </location>
</feature>
<evidence type="ECO:0000256" key="1">
    <source>
        <dbReference type="SAM" id="MobiDB-lite"/>
    </source>
</evidence>
<gene>
    <name evidence="2" type="ORF">FXN61_07840</name>
</gene>
<dbReference type="EMBL" id="VSRL01000018">
    <property type="protein sequence ID" value="NKE56750.1"/>
    <property type="molecule type" value="Genomic_DNA"/>
</dbReference>
<proteinExistence type="predicted"/>
<reference evidence="2 3" key="1">
    <citation type="submission" date="2019-08" db="EMBL/GenBank/DDBJ databases">
        <title>Lentzea from Indian Himalayas.</title>
        <authorList>
            <person name="Mandal S."/>
            <person name="Mallick Gupta A."/>
            <person name="Maiti P.K."/>
            <person name="Sarkar J."/>
            <person name="Mandal S."/>
        </authorList>
    </citation>
    <scope>NUCLEOTIDE SEQUENCE [LARGE SCALE GENOMIC DNA]</scope>
    <source>
        <strain evidence="2 3">PSKA42</strain>
    </source>
</reference>
<comment type="caution">
    <text evidence="2">The sequence shown here is derived from an EMBL/GenBank/DDBJ whole genome shotgun (WGS) entry which is preliminary data.</text>
</comment>
<feature type="compositionally biased region" description="Low complexity" evidence="1">
    <location>
        <begin position="125"/>
        <end position="147"/>
    </location>
</feature>
<protein>
    <recommendedName>
        <fullName evidence="4">DUF222 domain-containing protein</fullName>
    </recommendedName>
</protein>